<dbReference type="Proteomes" id="UP001457282">
    <property type="component" value="Unassembled WGS sequence"/>
</dbReference>
<name>A0AAW1XAV4_RUBAR</name>
<gene>
    <name evidence="2" type="ORF">M0R45_020146</name>
</gene>
<proteinExistence type="predicted"/>
<protein>
    <submittedName>
        <fullName evidence="2">Uncharacterized protein</fullName>
    </submittedName>
</protein>
<keyword evidence="3" id="KW-1185">Reference proteome</keyword>
<evidence type="ECO:0000313" key="3">
    <source>
        <dbReference type="Proteomes" id="UP001457282"/>
    </source>
</evidence>
<dbReference type="AlphaFoldDB" id="A0AAW1XAV4"/>
<sequence length="91" mass="9886">MWQRATIQAGARIGYGLNMGTPPRAVEIDGDGAGGAARRSDRTPAGLGCGLQRRRRPHGKELGFAASVWVHGCALWSSREIRPAKHRRGPW</sequence>
<accession>A0AAW1XAV4</accession>
<evidence type="ECO:0000256" key="1">
    <source>
        <dbReference type="SAM" id="MobiDB-lite"/>
    </source>
</evidence>
<reference evidence="2 3" key="1">
    <citation type="journal article" date="2023" name="G3 (Bethesda)">
        <title>A chromosome-length genome assembly and annotation of blackberry (Rubus argutus, cv. 'Hillquist').</title>
        <authorList>
            <person name="Bruna T."/>
            <person name="Aryal R."/>
            <person name="Dudchenko O."/>
            <person name="Sargent D.J."/>
            <person name="Mead D."/>
            <person name="Buti M."/>
            <person name="Cavallini A."/>
            <person name="Hytonen T."/>
            <person name="Andres J."/>
            <person name="Pham M."/>
            <person name="Weisz D."/>
            <person name="Mascagni F."/>
            <person name="Usai G."/>
            <person name="Natali L."/>
            <person name="Bassil N."/>
            <person name="Fernandez G.E."/>
            <person name="Lomsadze A."/>
            <person name="Armour M."/>
            <person name="Olukolu B."/>
            <person name="Poorten T."/>
            <person name="Britton C."/>
            <person name="Davik J."/>
            <person name="Ashrafi H."/>
            <person name="Aiden E.L."/>
            <person name="Borodovsky M."/>
            <person name="Worthington M."/>
        </authorList>
    </citation>
    <scope>NUCLEOTIDE SEQUENCE [LARGE SCALE GENOMIC DNA]</scope>
    <source>
        <strain evidence="2">PI 553951</strain>
    </source>
</reference>
<evidence type="ECO:0000313" key="2">
    <source>
        <dbReference type="EMBL" id="KAK9932927.1"/>
    </source>
</evidence>
<comment type="caution">
    <text evidence="2">The sequence shown here is derived from an EMBL/GenBank/DDBJ whole genome shotgun (WGS) entry which is preliminary data.</text>
</comment>
<dbReference type="EMBL" id="JBEDUW010000004">
    <property type="protein sequence ID" value="KAK9932927.1"/>
    <property type="molecule type" value="Genomic_DNA"/>
</dbReference>
<feature type="region of interest" description="Disordered" evidence="1">
    <location>
        <begin position="27"/>
        <end position="53"/>
    </location>
</feature>
<organism evidence="2 3">
    <name type="scientific">Rubus argutus</name>
    <name type="common">Southern blackberry</name>
    <dbReference type="NCBI Taxonomy" id="59490"/>
    <lineage>
        <taxon>Eukaryota</taxon>
        <taxon>Viridiplantae</taxon>
        <taxon>Streptophyta</taxon>
        <taxon>Embryophyta</taxon>
        <taxon>Tracheophyta</taxon>
        <taxon>Spermatophyta</taxon>
        <taxon>Magnoliopsida</taxon>
        <taxon>eudicotyledons</taxon>
        <taxon>Gunneridae</taxon>
        <taxon>Pentapetalae</taxon>
        <taxon>rosids</taxon>
        <taxon>fabids</taxon>
        <taxon>Rosales</taxon>
        <taxon>Rosaceae</taxon>
        <taxon>Rosoideae</taxon>
        <taxon>Rosoideae incertae sedis</taxon>
        <taxon>Rubus</taxon>
    </lineage>
</organism>